<evidence type="ECO:0000313" key="2">
    <source>
        <dbReference type="EMBL" id="NNM44668.1"/>
    </source>
</evidence>
<comment type="caution">
    <text evidence="2">The sequence shown here is derived from an EMBL/GenBank/DDBJ whole genome shotgun (WGS) entry which is preliminary data.</text>
</comment>
<protein>
    <recommendedName>
        <fullName evidence="4">FtsX-like permease family protein</fullName>
    </recommendedName>
</protein>
<feature type="transmembrane region" description="Helical" evidence="1">
    <location>
        <begin position="777"/>
        <end position="800"/>
    </location>
</feature>
<feature type="transmembrane region" description="Helical" evidence="1">
    <location>
        <begin position="647"/>
        <end position="672"/>
    </location>
</feature>
<evidence type="ECO:0000256" key="1">
    <source>
        <dbReference type="SAM" id="Phobius"/>
    </source>
</evidence>
<keyword evidence="3" id="KW-1185">Reference proteome</keyword>
<feature type="transmembrane region" description="Helical" evidence="1">
    <location>
        <begin position="678"/>
        <end position="699"/>
    </location>
</feature>
<keyword evidence="1" id="KW-1133">Transmembrane helix</keyword>
<evidence type="ECO:0008006" key="4">
    <source>
        <dbReference type="Google" id="ProtNLM"/>
    </source>
</evidence>
<feature type="transmembrane region" description="Helical" evidence="1">
    <location>
        <begin position="828"/>
        <end position="846"/>
    </location>
</feature>
<dbReference type="PROSITE" id="PS51257">
    <property type="entry name" value="PROKAR_LIPOPROTEIN"/>
    <property type="match status" value="1"/>
</dbReference>
<evidence type="ECO:0000313" key="3">
    <source>
        <dbReference type="Proteomes" id="UP000588586"/>
    </source>
</evidence>
<keyword evidence="1" id="KW-0812">Transmembrane</keyword>
<feature type="transmembrane region" description="Helical" evidence="1">
    <location>
        <begin position="852"/>
        <end position="872"/>
    </location>
</feature>
<dbReference type="EMBL" id="JABEPQ010000001">
    <property type="protein sequence ID" value="NNM44668.1"/>
    <property type="molecule type" value="Genomic_DNA"/>
</dbReference>
<name>A0A849HB85_9MICO</name>
<dbReference type="AlphaFoldDB" id="A0A849HB85"/>
<dbReference type="RefSeq" id="WP_171241798.1">
    <property type="nucleotide sequence ID" value="NZ_JABEPQ010000001.1"/>
</dbReference>
<keyword evidence="1" id="KW-0472">Membrane</keyword>
<feature type="transmembrane region" description="Helical" evidence="1">
    <location>
        <begin position="603"/>
        <end position="626"/>
    </location>
</feature>
<organism evidence="2 3">
    <name type="scientific">Knoellia koreensis</name>
    <dbReference type="NCBI Taxonomy" id="2730921"/>
    <lineage>
        <taxon>Bacteria</taxon>
        <taxon>Bacillati</taxon>
        <taxon>Actinomycetota</taxon>
        <taxon>Actinomycetes</taxon>
        <taxon>Micrococcales</taxon>
        <taxon>Intrasporangiaceae</taxon>
        <taxon>Knoellia</taxon>
    </lineage>
</organism>
<accession>A0A849HB85</accession>
<reference evidence="2 3" key="1">
    <citation type="submission" date="2020-04" db="EMBL/GenBank/DDBJ databases">
        <title>Knoellia sp. isolate from air conditioner.</title>
        <authorList>
            <person name="Chea S."/>
            <person name="Kim D.-U."/>
        </authorList>
    </citation>
    <scope>NUCLEOTIDE SEQUENCE [LARGE SCALE GENOMIC DNA]</scope>
    <source>
        <strain evidence="2 3">DB2414S</strain>
    </source>
</reference>
<dbReference type="Proteomes" id="UP000588586">
    <property type="component" value="Unassembled WGS sequence"/>
</dbReference>
<sequence>MRRLRLWRLHQFAADRANVALVVLLGGACAATAGLTTSVQGNVSALLDRDWRASYDLLILPPGQGDASATLGFVEPNFVTSSTSPRITDAQVDRIRQISGVEVAAPIGVVGAVRTIGVSPVFTAPASASGVFRVEASVTRSGGGITQPVYSTSGCAVLERRSTQPPSPPITTFQDILPTDLGSSIYLAPLPAIPATVLAVDPASEQALLGDAGQFLDPLIRLPAGNRQAADFASGSVPDRFAFERDVLSSLKLSDNPTDRQKAVVPLVVLDSPMAPTPLVATFQRLNAGEATPAGEAELGAVCAQPKKFETVGTARVEAGGSLRPFERGQVLIPWPGQTSAPDPGPLSRVAADVRPSVTTGGTYTPTGGGSPLRFTIKPLGVVSVSSLGSRQGGSPPTAANYGNERAYRELVAAEGSPLPAGQQPDSSYAVAPVGSGTLQAIAPLATSAAYVPLGGYDPAPMTNAAESTKGAVPPSLSGEGLVAGSPGAVTDLAGGRALRGTSPIDAVRVRLSGVTRFGPDARNRIEQVAAQIASMGLSVRVVAGSSLEPVRLDAPSFFGVAAGPSSDGGATRADDEFSGSQEWTSLGAALRVYAALSEGTRALLGLAIASLAVLGAMGAAMRIPVRRSQVQTLVGHGWTRANVRNLLLGEAALGAGVMLLVSIVGGLSAGFTQMQALVTATLLVAYGLSATLTTWMALRARTSPRRRTARVVRTSPRTVAWAEARPLIGPLTARAAAVAAAAGCLTAAGGRILRAARDAGLSRIATAVVGVVQPQQWLLLAIILSTALAAALIAGDVICRARRRSLSILRACGWTQAQQAAVLDPPFWAFLAPTIAVAGVVFWLVDPGRNPWAYAWPITVCLLLTVLVHVNDRRTATGVPR</sequence>
<proteinExistence type="predicted"/>
<gene>
    <name evidence="2" type="ORF">HJG52_01440</name>
</gene>
<feature type="transmembrane region" description="Helical" evidence="1">
    <location>
        <begin position="736"/>
        <end position="757"/>
    </location>
</feature>